<dbReference type="InterPro" id="IPR005829">
    <property type="entry name" value="Sugar_transporter_CS"/>
</dbReference>
<dbReference type="InterPro" id="IPR036259">
    <property type="entry name" value="MFS_trans_sf"/>
</dbReference>
<feature type="transmembrane region" description="Helical" evidence="8">
    <location>
        <begin position="283"/>
        <end position="302"/>
    </location>
</feature>
<evidence type="ECO:0000256" key="8">
    <source>
        <dbReference type="SAM" id="Phobius"/>
    </source>
</evidence>
<evidence type="ECO:0000313" key="11">
    <source>
        <dbReference type="Proteomes" id="UP000308724"/>
    </source>
</evidence>
<keyword evidence="3 8" id="KW-0812">Transmembrane</keyword>
<keyword evidence="4 8" id="KW-1133">Transmembrane helix</keyword>
<dbReference type="GO" id="GO:0000329">
    <property type="term" value="C:fungal-type vacuole membrane"/>
    <property type="evidence" value="ECO:0007669"/>
    <property type="project" value="TreeGrafter"/>
</dbReference>
<dbReference type="EMBL" id="QZBZ01000113">
    <property type="protein sequence ID" value="TIA36103.1"/>
    <property type="molecule type" value="Genomic_DNA"/>
</dbReference>
<feature type="transmembrane region" description="Helical" evidence="8">
    <location>
        <begin position="216"/>
        <end position="240"/>
    </location>
</feature>
<comment type="subcellular location">
    <subcellularLocation>
        <location evidence="1">Endomembrane system</location>
        <topology evidence="1">Multi-pass membrane protein</topology>
    </subcellularLocation>
</comment>
<feature type="transmembrane region" description="Helical" evidence="8">
    <location>
        <begin position="153"/>
        <end position="173"/>
    </location>
</feature>
<organism evidence="10 11">
    <name type="scientific">Aureobasidium pullulans</name>
    <name type="common">Black yeast</name>
    <name type="synonym">Pullularia pullulans</name>
    <dbReference type="NCBI Taxonomy" id="5580"/>
    <lineage>
        <taxon>Eukaryota</taxon>
        <taxon>Fungi</taxon>
        <taxon>Dikarya</taxon>
        <taxon>Ascomycota</taxon>
        <taxon>Pezizomycotina</taxon>
        <taxon>Dothideomycetes</taxon>
        <taxon>Dothideomycetidae</taxon>
        <taxon>Dothideales</taxon>
        <taxon>Saccotheciaceae</taxon>
        <taxon>Aureobasidium</taxon>
    </lineage>
</organism>
<sequence length="584" mass="63060">MAERRDDITVIPPSPIHDEQQPLLGGDGAQQDHGTIDRDAVGGQEEGGEDVVEEPMTTKVLVIMLCLWVGSFWAAMDSTIVATLASPISRNFHSSTLLSWIATGYLIANAAFQPLSGKMSDIYGRKAGIIFASSFFAIGTLICGLAQNAPMMIFGRVVAGTGGGCLNTISTFIASDLIPLRKRGLWQGFANLIYGTGMGLGGIFGGLMNDNLSWRWAFYIQVPFIVIAGLLGWFFIDIPVKEGNAKERIKRVDFLGAITLCTALVLLLLGLNSGGNIVPWNHPLVYVSLPLSGVALAAFVYIEDRVAKEPVIPVRLLLHRTVASACLTNWFLTMAVYALFYYVPIYFQIVQGLSATAAGTRLVPQSIGTACGSLGAGVIMRATGRYWWLSTAALTMYIIAAILIATTFNENVIGVLPFVWLFFSGMAYGAMLTVTLLALLSAVGHEHQAVITSASYAFRSTGSTIGITIASAVFQNKLSHGLYERFGHLPGSADVISRIRDDVGDISFLPPGWEAGVRDTYIESLRAVWIVIVIMAGIGGVSMDLSKQDEKQTEATKCGKAMNAVLAKIKVDERFIWRPPQDEQ</sequence>
<dbReference type="Proteomes" id="UP000308724">
    <property type="component" value="Unassembled WGS sequence"/>
</dbReference>
<feature type="transmembrane region" description="Helical" evidence="8">
    <location>
        <begin position="127"/>
        <end position="147"/>
    </location>
</feature>
<evidence type="ECO:0000256" key="6">
    <source>
        <dbReference type="ARBA" id="ARBA00044273"/>
    </source>
</evidence>
<comment type="caution">
    <text evidence="10">The sequence shown here is derived from an EMBL/GenBank/DDBJ whole genome shotgun (WGS) entry which is preliminary data.</text>
</comment>
<feature type="transmembrane region" description="Helical" evidence="8">
    <location>
        <begin position="60"/>
        <end position="85"/>
    </location>
</feature>
<feature type="region of interest" description="Disordered" evidence="7">
    <location>
        <begin position="1"/>
        <end position="50"/>
    </location>
</feature>
<evidence type="ECO:0000256" key="4">
    <source>
        <dbReference type="ARBA" id="ARBA00022989"/>
    </source>
</evidence>
<accession>A0A4T0BNW9</accession>
<feature type="transmembrane region" description="Helical" evidence="8">
    <location>
        <begin position="97"/>
        <end position="115"/>
    </location>
</feature>
<feature type="transmembrane region" description="Helical" evidence="8">
    <location>
        <begin position="418"/>
        <end position="444"/>
    </location>
</feature>
<protein>
    <recommendedName>
        <fullName evidence="6">MFS-type drug efflux transporter P55</fullName>
    </recommendedName>
</protein>
<dbReference type="PROSITE" id="PS50850">
    <property type="entry name" value="MFS"/>
    <property type="match status" value="1"/>
</dbReference>
<dbReference type="InterPro" id="IPR011701">
    <property type="entry name" value="MFS"/>
</dbReference>
<dbReference type="Pfam" id="PF07690">
    <property type="entry name" value="MFS_1"/>
    <property type="match status" value="1"/>
</dbReference>
<name>A0A4T0BNW9_AURPU</name>
<gene>
    <name evidence="10" type="ORF">D6C78_05673</name>
</gene>
<dbReference type="PANTHER" id="PTHR23501:SF191">
    <property type="entry name" value="VACUOLAR BASIC AMINO ACID TRANSPORTER 4"/>
    <property type="match status" value="1"/>
</dbReference>
<dbReference type="Gene3D" id="1.20.1250.20">
    <property type="entry name" value="MFS general substrate transporter like domains"/>
    <property type="match status" value="1"/>
</dbReference>
<reference evidence="10 11" key="1">
    <citation type="submission" date="2018-10" db="EMBL/GenBank/DDBJ databases">
        <title>Fifty Aureobasidium pullulans genomes reveal a recombining polyextremotolerant generalist.</title>
        <authorList>
            <person name="Gostincar C."/>
            <person name="Turk M."/>
            <person name="Zajc J."/>
            <person name="Gunde-Cimerman N."/>
        </authorList>
    </citation>
    <scope>NUCLEOTIDE SEQUENCE [LARGE SCALE GENOMIC DNA]</scope>
    <source>
        <strain evidence="10 11">EXF-1645</strain>
    </source>
</reference>
<evidence type="ECO:0000256" key="2">
    <source>
        <dbReference type="ARBA" id="ARBA00022448"/>
    </source>
</evidence>
<evidence type="ECO:0000256" key="7">
    <source>
        <dbReference type="SAM" id="MobiDB-lite"/>
    </source>
</evidence>
<feature type="transmembrane region" description="Helical" evidence="8">
    <location>
        <begin position="185"/>
        <end position="204"/>
    </location>
</feature>
<keyword evidence="2" id="KW-0813">Transport</keyword>
<dbReference type="AlphaFoldDB" id="A0A4T0BNW9"/>
<feature type="domain" description="Major facilitator superfamily (MFS) profile" evidence="9">
    <location>
        <begin position="63"/>
        <end position="551"/>
    </location>
</feature>
<dbReference type="GO" id="GO:0015174">
    <property type="term" value="F:basic amino acid transmembrane transporter activity"/>
    <property type="evidence" value="ECO:0007669"/>
    <property type="project" value="TreeGrafter"/>
</dbReference>
<feature type="transmembrane region" description="Helical" evidence="8">
    <location>
        <begin position="362"/>
        <end position="379"/>
    </location>
</feature>
<dbReference type="CDD" id="cd17502">
    <property type="entry name" value="MFS_Azr1_MDR_like"/>
    <property type="match status" value="1"/>
</dbReference>
<evidence type="ECO:0000256" key="5">
    <source>
        <dbReference type="ARBA" id="ARBA00023136"/>
    </source>
</evidence>
<dbReference type="PANTHER" id="PTHR23501">
    <property type="entry name" value="MAJOR FACILITATOR SUPERFAMILY"/>
    <property type="match status" value="1"/>
</dbReference>
<feature type="transmembrane region" description="Helical" evidence="8">
    <location>
        <begin position="527"/>
        <end position="545"/>
    </location>
</feature>
<evidence type="ECO:0000256" key="1">
    <source>
        <dbReference type="ARBA" id="ARBA00004127"/>
    </source>
</evidence>
<dbReference type="SUPFAM" id="SSF103473">
    <property type="entry name" value="MFS general substrate transporter"/>
    <property type="match status" value="1"/>
</dbReference>
<feature type="transmembrane region" description="Helical" evidence="8">
    <location>
        <begin position="322"/>
        <end position="342"/>
    </location>
</feature>
<proteinExistence type="predicted"/>
<dbReference type="InterPro" id="IPR020846">
    <property type="entry name" value="MFS_dom"/>
</dbReference>
<dbReference type="GO" id="GO:0012505">
    <property type="term" value="C:endomembrane system"/>
    <property type="evidence" value="ECO:0007669"/>
    <property type="project" value="UniProtKB-SubCell"/>
</dbReference>
<feature type="transmembrane region" description="Helical" evidence="8">
    <location>
        <begin position="386"/>
        <end position="406"/>
    </location>
</feature>
<evidence type="ECO:0000256" key="3">
    <source>
        <dbReference type="ARBA" id="ARBA00022692"/>
    </source>
</evidence>
<evidence type="ECO:0000313" key="10">
    <source>
        <dbReference type="EMBL" id="TIA36103.1"/>
    </source>
</evidence>
<feature type="transmembrane region" description="Helical" evidence="8">
    <location>
        <begin position="252"/>
        <end position="271"/>
    </location>
</feature>
<dbReference type="PROSITE" id="PS00216">
    <property type="entry name" value="SUGAR_TRANSPORT_1"/>
    <property type="match status" value="1"/>
</dbReference>
<evidence type="ECO:0000259" key="9">
    <source>
        <dbReference type="PROSITE" id="PS50850"/>
    </source>
</evidence>
<keyword evidence="5 8" id="KW-0472">Membrane</keyword>